<comment type="similarity">
    <text evidence="2 5">Belongs to the aldose epimerase family.</text>
</comment>
<dbReference type="InterPro" id="IPR014718">
    <property type="entry name" value="GH-type_carb-bd"/>
</dbReference>
<feature type="active site" description="Proton donor" evidence="6">
    <location>
        <position position="175"/>
    </location>
</feature>
<dbReference type="EMBL" id="QJKH01000011">
    <property type="protein sequence ID" value="PXX77326.1"/>
    <property type="molecule type" value="Genomic_DNA"/>
</dbReference>
<dbReference type="UniPathway" id="UPA00242"/>
<gene>
    <name evidence="10" type="ORF">DES51_11177</name>
    <name evidence="9" type="ORF">MQE39_11720</name>
</gene>
<dbReference type="CDD" id="cd09019">
    <property type="entry name" value="galactose_mutarotase_like"/>
    <property type="match status" value="1"/>
</dbReference>
<dbReference type="InterPro" id="IPR047215">
    <property type="entry name" value="Galactose_mutarotase-like"/>
</dbReference>
<protein>
    <recommendedName>
        <fullName evidence="5">Aldose 1-epimerase</fullName>
        <ecNumber evidence="5">5.1.3.3</ecNumber>
    </recommendedName>
</protein>
<dbReference type="Proteomes" id="UP000247612">
    <property type="component" value="Unassembled WGS sequence"/>
</dbReference>
<evidence type="ECO:0000256" key="3">
    <source>
        <dbReference type="ARBA" id="ARBA00023235"/>
    </source>
</evidence>
<evidence type="ECO:0000256" key="4">
    <source>
        <dbReference type="ARBA" id="ARBA00023277"/>
    </source>
</evidence>
<evidence type="ECO:0000256" key="8">
    <source>
        <dbReference type="PIRSR" id="PIRSR005096-3"/>
    </source>
</evidence>
<comment type="catalytic activity">
    <reaction evidence="5">
        <text>alpha-D-glucose = beta-D-glucose</text>
        <dbReference type="Rhea" id="RHEA:10264"/>
        <dbReference type="ChEBI" id="CHEBI:15903"/>
        <dbReference type="ChEBI" id="CHEBI:17925"/>
        <dbReference type="EC" id="5.1.3.3"/>
    </reaction>
</comment>
<dbReference type="GO" id="GO:0033499">
    <property type="term" value="P:galactose catabolic process via UDP-galactose, Leloir pathway"/>
    <property type="evidence" value="ECO:0007669"/>
    <property type="project" value="TreeGrafter"/>
</dbReference>
<dbReference type="OrthoDB" id="9779408at2"/>
<name>A0A318KNW0_9FIRM</name>
<reference evidence="10 11" key="1">
    <citation type="submission" date="2018-05" db="EMBL/GenBank/DDBJ databases">
        <title>Genomic Encyclopedia of Type Strains, Phase IV (KMG-IV): sequencing the most valuable type-strain genomes for metagenomic binning, comparative biology and taxonomic classification.</title>
        <authorList>
            <person name="Goeker M."/>
        </authorList>
    </citation>
    <scope>NUCLEOTIDE SEQUENCE [LARGE SCALE GENOMIC DNA]</scope>
    <source>
        <strain evidence="10 11">JC118</strain>
    </source>
</reference>
<reference evidence="9" key="2">
    <citation type="submission" date="2022-03" db="EMBL/GenBank/DDBJ databases">
        <title>First case of bacteraemia caused by Dielma fastidiosa in a patient hospitalised with diverticulitis.</title>
        <authorList>
            <person name="Forman-Ankjaer B."/>
            <person name="Hvid-Jensen F."/>
            <person name="Kobel C.M."/>
            <person name="Greve T."/>
        </authorList>
    </citation>
    <scope>NUCLEOTIDE SEQUENCE</scope>
    <source>
        <strain evidence="9">AUH_DF_2021</strain>
    </source>
</reference>
<dbReference type="InterPro" id="IPR015443">
    <property type="entry name" value="Aldose_1-epimerase"/>
</dbReference>
<evidence type="ECO:0000256" key="5">
    <source>
        <dbReference type="PIRNR" id="PIRNR005096"/>
    </source>
</evidence>
<dbReference type="Proteomes" id="UP001276902">
    <property type="component" value="Unassembled WGS sequence"/>
</dbReference>
<dbReference type="GO" id="GO:0004034">
    <property type="term" value="F:aldose 1-epimerase activity"/>
    <property type="evidence" value="ECO:0007669"/>
    <property type="project" value="UniProtKB-EC"/>
</dbReference>
<feature type="binding site" evidence="8">
    <location>
        <begin position="80"/>
        <end position="81"/>
    </location>
    <ligand>
        <name>beta-D-galactose</name>
        <dbReference type="ChEBI" id="CHEBI:27667"/>
    </ligand>
</feature>
<evidence type="ECO:0000313" key="9">
    <source>
        <dbReference type="EMBL" id="MDY5168782.1"/>
    </source>
</evidence>
<evidence type="ECO:0000256" key="1">
    <source>
        <dbReference type="ARBA" id="ARBA00005028"/>
    </source>
</evidence>
<dbReference type="InterPro" id="IPR011013">
    <property type="entry name" value="Gal_mutarotase_sf_dom"/>
</dbReference>
<dbReference type="GeneID" id="94442342"/>
<keyword evidence="4 5" id="KW-0119">Carbohydrate metabolism</keyword>
<accession>A0A318KNW0</accession>
<evidence type="ECO:0000256" key="2">
    <source>
        <dbReference type="ARBA" id="ARBA00006206"/>
    </source>
</evidence>
<organism evidence="10 11">
    <name type="scientific">Dielma fastidiosa</name>
    <dbReference type="NCBI Taxonomy" id="1034346"/>
    <lineage>
        <taxon>Bacteria</taxon>
        <taxon>Bacillati</taxon>
        <taxon>Bacillota</taxon>
        <taxon>Erysipelotrichia</taxon>
        <taxon>Erysipelotrichales</taxon>
        <taxon>Erysipelotrichaceae</taxon>
        <taxon>Dielma</taxon>
    </lineage>
</organism>
<evidence type="ECO:0000313" key="10">
    <source>
        <dbReference type="EMBL" id="PXX77326.1"/>
    </source>
</evidence>
<feature type="binding site" evidence="7">
    <location>
        <position position="246"/>
    </location>
    <ligand>
        <name>beta-D-galactose</name>
        <dbReference type="ChEBI" id="CHEBI:27667"/>
    </ligand>
</feature>
<dbReference type="RefSeq" id="WP_022939520.1">
    <property type="nucleotide sequence ID" value="NZ_BAABZA010000003.1"/>
</dbReference>
<evidence type="ECO:0000313" key="11">
    <source>
        <dbReference type="Proteomes" id="UP000247612"/>
    </source>
</evidence>
<feature type="active site" description="Proton acceptor" evidence="6">
    <location>
        <position position="306"/>
    </location>
</feature>
<dbReference type="PIRSF" id="PIRSF005096">
    <property type="entry name" value="GALM"/>
    <property type="match status" value="1"/>
</dbReference>
<dbReference type="PANTHER" id="PTHR10091:SF0">
    <property type="entry name" value="GALACTOSE MUTAROTASE"/>
    <property type="match status" value="1"/>
</dbReference>
<dbReference type="GO" id="GO:0006006">
    <property type="term" value="P:glucose metabolic process"/>
    <property type="evidence" value="ECO:0007669"/>
    <property type="project" value="TreeGrafter"/>
</dbReference>
<dbReference type="PANTHER" id="PTHR10091">
    <property type="entry name" value="ALDOSE-1-EPIMERASE"/>
    <property type="match status" value="1"/>
</dbReference>
<comment type="pathway">
    <text evidence="1 5">Carbohydrate metabolism; hexose metabolism.</text>
</comment>
<dbReference type="Gene3D" id="2.70.98.10">
    <property type="match status" value="1"/>
</dbReference>
<dbReference type="STRING" id="1034346.GCA_000313565_03242"/>
<dbReference type="EC" id="5.1.3.3" evidence="5"/>
<keyword evidence="11" id="KW-1185">Reference proteome</keyword>
<dbReference type="Pfam" id="PF01263">
    <property type="entry name" value="Aldose_epim"/>
    <property type="match status" value="1"/>
</dbReference>
<dbReference type="AlphaFoldDB" id="A0A318KNW0"/>
<dbReference type="GO" id="GO:0030246">
    <property type="term" value="F:carbohydrate binding"/>
    <property type="evidence" value="ECO:0007669"/>
    <property type="project" value="InterPro"/>
</dbReference>
<dbReference type="EMBL" id="JALDAW010000016">
    <property type="protein sequence ID" value="MDY5168782.1"/>
    <property type="molecule type" value="Genomic_DNA"/>
</dbReference>
<dbReference type="SUPFAM" id="SSF74650">
    <property type="entry name" value="Galactose mutarotase-like"/>
    <property type="match status" value="1"/>
</dbReference>
<sequence>MSEIKIEDFSSPQHEAKLFILKNDELCVKITNYGAAITAILMKDRQGKVDDIVLGFDDLDGYLKDKGNIYYGATVGRCANRIAKGKFTINGVDYQTAINNGPNHLHGGIDNFSSKFFDAAIENDSLCLTYVSKDMEEGYPGNLTLKVIYTLSGSQLKIVYRAISDKDTVCNITNHTYYNLCGEGSGDIGAHLLQIKADRFVGCDSDGLGGEILDVSGTPFDFRMPHPIGERIYDEDIQLKNGCGYDHHFIFNDDHDQVLLREEHSGRQITFSSTQNGAQIYTANWFNEEHGKGDSIYNYRGGVAIECQQMPDAINREGQPSLLRANEEYYQETTCTFEVK</sequence>
<feature type="binding site" evidence="8">
    <location>
        <begin position="175"/>
        <end position="177"/>
    </location>
    <ligand>
        <name>beta-D-galactose</name>
        <dbReference type="ChEBI" id="CHEBI:27667"/>
    </ligand>
</feature>
<dbReference type="InterPro" id="IPR008183">
    <property type="entry name" value="Aldose_1/G6P_1-epimerase"/>
</dbReference>
<keyword evidence="3 5" id="KW-0413">Isomerase</keyword>
<evidence type="ECO:0000256" key="6">
    <source>
        <dbReference type="PIRSR" id="PIRSR005096-1"/>
    </source>
</evidence>
<comment type="caution">
    <text evidence="10">The sequence shown here is derived from an EMBL/GenBank/DDBJ whole genome shotgun (WGS) entry which is preliminary data.</text>
</comment>
<proteinExistence type="inferred from homology"/>
<evidence type="ECO:0000256" key="7">
    <source>
        <dbReference type="PIRSR" id="PIRSR005096-2"/>
    </source>
</evidence>